<dbReference type="Pfam" id="PF00924">
    <property type="entry name" value="MS_channel_2nd"/>
    <property type="match status" value="1"/>
</dbReference>
<dbReference type="InterPro" id="IPR010920">
    <property type="entry name" value="LSM_dom_sf"/>
</dbReference>
<dbReference type="InterPro" id="IPR023408">
    <property type="entry name" value="MscS_beta-dom_sf"/>
</dbReference>
<feature type="transmembrane region" description="Helical" evidence="7">
    <location>
        <begin position="58"/>
        <end position="79"/>
    </location>
</feature>
<reference evidence="9 10" key="1">
    <citation type="submission" date="2020-04" db="EMBL/GenBank/DDBJ databases">
        <title>Genome sequencing of novel species.</title>
        <authorList>
            <person name="Heo J."/>
            <person name="Kim S.-J."/>
            <person name="Kim J.-S."/>
            <person name="Hong S.-B."/>
            <person name="Kwon S.-W."/>
        </authorList>
    </citation>
    <scope>NUCLEOTIDE SEQUENCE [LARGE SCALE GENOMIC DNA]</scope>
    <source>
        <strain evidence="9 10">F39-2</strain>
    </source>
</reference>
<dbReference type="InterPro" id="IPR011014">
    <property type="entry name" value="MscS_channel_TM-2"/>
</dbReference>
<feature type="domain" description="Mechanosensitive ion channel MscS" evidence="8">
    <location>
        <begin position="104"/>
        <end position="170"/>
    </location>
</feature>
<keyword evidence="5 7" id="KW-1133">Transmembrane helix</keyword>
<comment type="subcellular location">
    <subcellularLocation>
        <location evidence="1">Cell membrane</location>
        <topology evidence="1">Multi-pass membrane protein</topology>
    </subcellularLocation>
</comment>
<feature type="transmembrane region" description="Helical" evidence="7">
    <location>
        <begin position="20"/>
        <end position="38"/>
    </location>
</feature>
<proteinExistence type="inferred from homology"/>
<evidence type="ECO:0000256" key="5">
    <source>
        <dbReference type="ARBA" id="ARBA00022989"/>
    </source>
</evidence>
<dbReference type="Pfam" id="PF05552">
    <property type="entry name" value="MS_channel_1st_1"/>
    <property type="match status" value="1"/>
</dbReference>
<evidence type="ECO:0000256" key="1">
    <source>
        <dbReference type="ARBA" id="ARBA00004651"/>
    </source>
</evidence>
<dbReference type="InterPro" id="IPR008910">
    <property type="entry name" value="MSC_TM_helix"/>
</dbReference>
<evidence type="ECO:0000256" key="6">
    <source>
        <dbReference type="ARBA" id="ARBA00023136"/>
    </source>
</evidence>
<dbReference type="InterPro" id="IPR045275">
    <property type="entry name" value="MscS_archaea/bacteria_type"/>
</dbReference>
<dbReference type="InterPro" id="IPR011066">
    <property type="entry name" value="MscS_channel_C_sf"/>
</dbReference>
<evidence type="ECO:0000256" key="2">
    <source>
        <dbReference type="ARBA" id="ARBA00008017"/>
    </source>
</evidence>
<comment type="similarity">
    <text evidence="2">Belongs to the MscS (TC 1.A.23) family.</text>
</comment>
<dbReference type="GO" id="GO:0005886">
    <property type="term" value="C:plasma membrane"/>
    <property type="evidence" value="ECO:0007669"/>
    <property type="project" value="UniProtKB-SubCell"/>
</dbReference>
<accession>A0A7L5E129</accession>
<evidence type="ECO:0000259" key="8">
    <source>
        <dbReference type="Pfam" id="PF00924"/>
    </source>
</evidence>
<keyword evidence="4 7" id="KW-0812">Transmembrane</keyword>
<dbReference type="PANTHER" id="PTHR30221:SF1">
    <property type="entry name" value="SMALL-CONDUCTANCE MECHANOSENSITIVE CHANNEL"/>
    <property type="match status" value="1"/>
</dbReference>
<protein>
    <submittedName>
        <fullName evidence="9">Mechanosensitive ion channel family protein</fullName>
    </submittedName>
</protein>
<dbReference type="InterPro" id="IPR006685">
    <property type="entry name" value="MscS_channel_2nd"/>
</dbReference>
<sequence length="261" mass="28804">MRIKPFYDKAYDYIVNEGPKLVIGLIVLLIGLWLINMLKRWMRKRMSQKAVHSSLQPFFLSLTITSLNVLLIIAVMQIVGLPVTIFTAVVGAFGVAAGLALSGTLQNFAGGVMILLLKPFEINDNIIAQGQDGVVTSIQVFYTVVLTFDNKTVIIPNGKLFNEVIVNVSREGSRRLDIDLKLGFIVDPDQIISLLDKSTSATENILTNPSKYIGISQIDPDGIHFTVRVWVQPANFLKAKLSLQERIIKDLKIAGVKLPGT</sequence>
<feature type="transmembrane region" description="Helical" evidence="7">
    <location>
        <begin position="85"/>
        <end position="105"/>
    </location>
</feature>
<dbReference type="AlphaFoldDB" id="A0A7L5E129"/>
<dbReference type="EMBL" id="CP051682">
    <property type="protein sequence ID" value="QJD96741.1"/>
    <property type="molecule type" value="Genomic_DNA"/>
</dbReference>
<dbReference type="GO" id="GO:0008381">
    <property type="term" value="F:mechanosensitive monoatomic ion channel activity"/>
    <property type="evidence" value="ECO:0007669"/>
    <property type="project" value="InterPro"/>
</dbReference>
<evidence type="ECO:0000256" key="4">
    <source>
        <dbReference type="ARBA" id="ARBA00022692"/>
    </source>
</evidence>
<evidence type="ECO:0000256" key="3">
    <source>
        <dbReference type="ARBA" id="ARBA00022475"/>
    </source>
</evidence>
<evidence type="ECO:0000313" key="9">
    <source>
        <dbReference type="EMBL" id="QJD96741.1"/>
    </source>
</evidence>
<dbReference type="PANTHER" id="PTHR30221">
    <property type="entry name" value="SMALL-CONDUCTANCE MECHANOSENSITIVE CHANNEL"/>
    <property type="match status" value="1"/>
</dbReference>
<dbReference type="SUPFAM" id="SSF50182">
    <property type="entry name" value="Sm-like ribonucleoproteins"/>
    <property type="match status" value="1"/>
</dbReference>
<keyword evidence="6 7" id="KW-0472">Membrane</keyword>
<gene>
    <name evidence="9" type="ORF">HH214_13105</name>
</gene>
<dbReference type="SUPFAM" id="SSF82689">
    <property type="entry name" value="Mechanosensitive channel protein MscS (YggB), C-terminal domain"/>
    <property type="match status" value="1"/>
</dbReference>
<keyword evidence="10" id="KW-1185">Reference proteome</keyword>
<evidence type="ECO:0000313" key="10">
    <source>
        <dbReference type="Proteomes" id="UP000503278"/>
    </source>
</evidence>
<name>A0A7L5E129_9SPHI</name>
<dbReference type="Gene3D" id="1.10.287.1260">
    <property type="match status" value="1"/>
</dbReference>
<dbReference type="SUPFAM" id="SSF82861">
    <property type="entry name" value="Mechanosensitive channel protein MscS (YggB), transmembrane region"/>
    <property type="match status" value="1"/>
</dbReference>
<evidence type="ECO:0000256" key="7">
    <source>
        <dbReference type="SAM" id="Phobius"/>
    </source>
</evidence>
<organism evidence="9 10">
    <name type="scientific">Mucilaginibacter robiniae</name>
    <dbReference type="NCBI Taxonomy" id="2728022"/>
    <lineage>
        <taxon>Bacteria</taxon>
        <taxon>Pseudomonadati</taxon>
        <taxon>Bacteroidota</taxon>
        <taxon>Sphingobacteriia</taxon>
        <taxon>Sphingobacteriales</taxon>
        <taxon>Sphingobacteriaceae</taxon>
        <taxon>Mucilaginibacter</taxon>
    </lineage>
</organism>
<dbReference type="Gene3D" id="2.30.30.60">
    <property type="match status" value="1"/>
</dbReference>
<dbReference type="Gene3D" id="3.30.70.100">
    <property type="match status" value="1"/>
</dbReference>
<dbReference type="Proteomes" id="UP000503278">
    <property type="component" value="Chromosome"/>
</dbReference>
<dbReference type="KEGG" id="mrob:HH214_13105"/>
<keyword evidence="3" id="KW-1003">Cell membrane</keyword>
<dbReference type="RefSeq" id="WP_169608315.1">
    <property type="nucleotide sequence ID" value="NZ_CP051682.1"/>
</dbReference>